<dbReference type="PANTHER" id="PTHR48016:SF56">
    <property type="entry name" value="MAPKK KINASE"/>
    <property type="match status" value="1"/>
</dbReference>
<evidence type="ECO:0000313" key="6">
    <source>
        <dbReference type="EMBL" id="KAK2548930.1"/>
    </source>
</evidence>
<dbReference type="PROSITE" id="PS00108">
    <property type="entry name" value="PROTEIN_KINASE_ST"/>
    <property type="match status" value="1"/>
</dbReference>
<keyword evidence="3" id="KW-0418">Kinase</keyword>
<reference evidence="6" key="2">
    <citation type="journal article" date="2023" name="Science">
        <title>Genomic signatures of disease resistance in endangered staghorn corals.</title>
        <authorList>
            <person name="Vollmer S.V."/>
            <person name="Selwyn J.D."/>
            <person name="Despard B.A."/>
            <person name="Roesel C.L."/>
        </authorList>
    </citation>
    <scope>NUCLEOTIDE SEQUENCE</scope>
    <source>
        <strain evidence="6">K2</strain>
    </source>
</reference>
<keyword evidence="7" id="KW-1185">Reference proteome</keyword>
<reference evidence="6" key="1">
    <citation type="journal article" date="2023" name="G3 (Bethesda)">
        <title>Whole genome assembly and annotation of the endangered Caribbean coral Acropora cervicornis.</title>
        <authorList>
            <person name="Selwyn J.D."/>
            <person name="Vollmer S.V."/>
        </authorList>
    </citation>
    <scope>NUCLEOTIDE SEQUENCE</scope>
    <source>
        <strain evidence="6">K2</strain>
    </source>
</reference>
<dbReference type="Gene3D" id="1.10.510.10">
    <property type="entry name" value="Transferase(Phosphotransferase) domain 1"/>
    <property type="match status" value="1"/>
</dbReference>
<sequence>CDHVKEEILALTLAKKDNVMYIVDYYGTKLENGTAYICMQFMKRGTLEKHIERQREKLPVGAWPIIDEGTCFNFVGDILKGVEFLNSKGLVHGDIKGDNVLLDESFIHVKLADFGLSRKIE</sequence>
<feature type="non-terminal residue" evidence="6">
    <location>
        <position position="1"/>
    </location>
</feature>
<evidence type="ECO:0000256" key="2">
    <source>
        <dbReference type="ARBA" id="ARBA00022741"/>
    </source>
</evidence>
<evidence type="ECO:0000313" key="7">
    <source>
        <dbReference type="Proteomes" id="UP001249851"/>
    </source>
</evidence>
<dbReference type="CDD" id="cd00180">
    <property type="entry name" value="PKc"/>
    <property type="match status" value="1"/>
</dbReference>
<feature type="non-terminal residue" evidence="6">
    <location>
        <position position="121"/>
    </location>
</feature>
<proteinExistence type="predicted"/>
<dbReference type="GO" id="GO:0005524">
    <property type="term" value="F:ATP binding"/>
    <property type="evidence" value="ECO:0007669"/>
    <property type="project" value="UniProtKB-KW"/>
</dbReference>
<dbReference type="Pfam" id="PF00069">
    <property type="entry name" value="Pkinase"/>
    <property type="match status" value="1"/>
</dbReference>
<dbReference type="GO" id="GO:0004672">
    <property type="term" value="F:protein kinase activity"/>
    <property type="evidence" value="ECO:0007669"/>
    <property type="project" value="InterPro"/>
</dbReference>
<evidence type="ECO:0000259" key="5">
    <source>
        <dbReference type="PROSITE" id="PS50011"/>
    </source>
</evidence>
<dbReference type="InterPro" id="IPR011009">
    <property type="entry name" value="Kinase-like_dom_sf"/>
</dbReference>
<dbReference type="InterPro" id="IPR000719">
    <property type="entry name" value="Prot_kinase_dom"/>
</dbReference>
<dbReference type="InterPro" id="IPR008271">
    <property type="entry name" value="Ser/Thr_kinase_AS"/>
</dbReference>
<evidence type="ECO:0000256" key="4">
    <source>
        <dbReference type="ARBA" id="ARBA00022840"/>
    </source>
</evidence>
<gene>
    <name evidence="6" type="ORF">P5673_030754</name>
</gene>
<dbReference type="AlphaFoldDB" id="A0AAD9UTD6"/>
<organism evidence="6 7">
    <name type="scientific">Acropora cervicornis</name>
    <name type="common">Staghorn coral</name>
    <dbReference type="NCBI Taxonomy" id="6130"/>
    <lineage>
        <taxon>Eukaryota</taxon>
        <taxon>Metazoa</taxon>
        <taxon>Cnidaria</taxon>
        <taxon>Anthozoa</taxon>
        <taxon>Hexacorallia</taxon>
        <taxon>Scleractinia</taxon>
        <taxon>Astrocoeniina</taxon>
        <taxon>Acroporidae</taxon>
        <taxon>Acropora</taxon>
    </lineage>
</organism>
<keyword evidence="1" id="KW-0808">Transferase</keyword>
<dbReference type="Proteomes" id="UP001249851">
    <property type="component" value="Unassembled WGS sequence"/>
</dbReference>
<accession>A0AAD9UTD6</accession>
<name>A0AAD9UTD6_ACRCE</name>
<comment type="caution">
    <text evidence="6">The sequence shown here is derived from an EMBL/GenBank/DDBJ whole genome shotgun (WGS) entry which is preliminary data.</text>
</comment>
<dbReference type="PROSITE" id="PS50011">
    <property type="entry name" value="PROTEIN_KINASE_DOM"/>
    <property type="match status" value="1"/>
</dbReference>
<evidence type="ECO:0000256" key="3">
    <source>
        <dbReference type="ARBA" id="ARBA00022777"/>
    </source>
</evidence>
<keyword evidence="4" id="KW-0067">ATP-binding</keyword>
<dbReference type="InterPro" id="IPR050538">
    <property type="entry name" value="MAP_kinase_kinase_kinase"/>
</dbReference>
<feature type="domain" description="Protein kinase" evidence="5">
    <location>
        <begin position="1"/>
        <end position="121"/>
    </location>
</feature>
<keyword evidence="6" id="KW-0675">Receptor</keyword>
<dbReference type="SUPFAM" id="SSF56112">
    <property type="entry name" value="Protein kinase-like (PK-like)"/>
    <property type="match status" value="1"/>
</dbReference>
<dbReference type="PANTHER" id="PTHR48016">
    <property type="entry name" value="MAP KINASE KINASE KINASE SSK2-RELATED-RELATED"/>
    <property type="match status" value="1"/>
</dbReference>
<dbReference type="EMBL" id="JARQWQ010000135">
    <property type="protein sequence ID" value="KAK2548930.1"/>
    <property type="molecule type" value="Genomic_DNA"/>
</dbReference>
<evidence type="ECO:0000256" key="1">
    <source>
        <dbReference type="ARBA" id="ARBA00022679"/>
    </source>
</evidence>
<keyword evidence="2" id="KW-0547">Nucleotide-binding</keyword>
<protein>
    <submittedName>
        <fullName evidence="6">Fibroblast growth factor receptor 2</fullName>
    </submittedName>
</protein>